<dbReference type="Pfam" id="PF00628">
    <property type="entry name" value="PHD"/>
    <property type="match status" value="1"/>
</dbReference>
<keyword evidence="7" id="KW-0472">Membrane</keyword>
<evidence type="ECO:0000256" key="5">
    <source>
        <dbReference type="SAM" id="Coils"/>
    </source>
</evidence>
<comment type="caution">
    <text evidence="9">The sequence shown here is derived from an EMBL/GenBank/DDBJ whole genome shotgun (WGS) entry which is preliminary data.</text>
</comment>
<dbReference type="InterPro" id="IPR019786">
    <property type="entry name" value="Zinc_finger_PHD-type_CS"/>
</dbReference>
<feature type="compositionally biased region" description="Polar residues" evidence="6">
    <location>
        <begin position="927"/>
        <end position="945"/>
    </location>
</feature>
<dbReference type="PROSITE" id="PS50016">
    <property type="entry name" value="ZF_PHD_2"/>
    <property type="match status" value="1"/>
</dbReference>
<keyword evidence="10" id="KW-1185">Reference proteome</keyword>
<feature type="coiled-coil region" evidence="5">
    <location>
        <begin position="757"/>
        <end position="795"/>
    </location>
</feature>
<dbReference type="CDD" id="cd15523">
    <property type="entry name" value="PHD_PHF21A"/>
    <property type="match status" value="1"/>
</dbReference>
<evidence type="ECO:0000256" key="2">
    <source>
        <dbReference type="ARBA" id="ARBA00022771"/>
    </source>
</evidence>
<keyword evidence="2 4" id="KW-0863">Zinc-finger</keyword>
<dbReference type="InterPro" id="IPR001965">
    <property type="entry name" value="Znf_PHD"/>
</dbReference>
<reference evidence="9" key="1">
    <citation type="submission" date="2023-03" db="EMBL/GenBank/DDBJ databases">
        <title>Electrophorus voltai genome.</title>
        <authorList>
            <person name="Bian C."/>
        </authorList>
    </citation>
    <scope>NUCLEOTIDE SEQUENCE</scope>
    <source>
        <strain evidence="9">CB-2022</strain>
        <tissue evidence="9">Muscle</tissue>
    </source>
</reference>
<dbReference type="AlphaFoldDB" id="A0AAD8ZP85"/>
<feature type="region of interest" description="Disordered" evidence="6">
    <location>
        <begin position="907"/>
        <end position="945"/>
    </location>
</feature>
<dbReference type="InterPro" id="IPR011011">
    <property type="entry name" value="Znf_FYVE_PHD"/>
</dbReference>
<proteinExistence type="predicted"/>
<accession>A0AAD8ZP85</accession>
<feature type="compositionally biased region" description="Low complexity" evidence="6">
    <location>
        <begin position="522"/>
        <end position="534"/>
    </location>
</feature>
<evidence type="ECO:0000256" key="6">
    <source>
        <dbReference type="SAM" id="MobiDB-lite"/>
    </source>
</evidence>
<dbReference type="InterPro" id="IPR013083">
    <property type="entry name" value="Znf_RING/FYVE/PHD"/>
</dbReference>
<dbReference type="SMART" id="SM00249">
    <property type="entry name" value="PHD"/>
    <property type="match status" value="1"/>
</dbReference>
<dbReference type="GO" id="GO:0000122">
    <property type="term" value="P:negative regulation of transcription by RNA polymerase II"/>
    <property type="evidence" value="ECO:0007669"/>
    <property type="project" value="TreeGrafter"/>
</dbReference>
<dbReference type="EMBL" id="JAROKS010000007">
    <property type="protein sequence ID" value="KAK1802464.1"/>
    <property type="molecule type" value="Genomic_DNA"/>
</dbReference>
<evidence type="ECO:0000256" key="3">
    <source>
        <dbReference type="ARBA" id="ARBA00022833"/>
    </source>
</evidence>
<dbReference type="PROSITE" id="PS01359">
    <property type="entry name" value="ZF_PHD_1"/>
    <property type="match status" value="1"/>
</dbReference>
<feature type="domain" description="PHD-type" evidence="8">
    <location>
        <begin position="690"/>
        <end position="737"/>
    </location>
</feature>
<dbReference type="Proteomes" id="UP001239994">
    <property type="component" value="Unassembled WGS sequence"/>
</dbReference>
<evidence type="ECO:0000313" key="9">
    <source>
        <dbReference type="EMBL" id="KAK1802464.1"/>
    </source>
</evidence>
<feature type="region of interest" description="Disordered" evidence="6">
    <location>
        <begin position="963"/>
        <end position="982"/>
    </location>
</feature>
<keyword evidence="3" id="KW-0862">Zinc</keyword>
<evidence type="ECO:0000259" key="8">
    <source>
        <dbReference type="PROSITE" id="PS50016"/>
    </source>
</evidence>
<dbReference type="SUPFAM" id="SSF57903">
    <property type="entry name" value="FYVE/PHD zinc finger"/>
    <property type="match status" value="1"/>
</dbReference>
<keyword evidence="7" id="KW-1133">Transmembrane helix</keyword>
<gene>
    <name evidence="9" type="ORF">P4O66_022126</name>
</gene>
<evidence type="ECO:0000313" key="10">
    <source>
        <dbReference type="Proteomes" id="UP001239994"/>
    </source>
</evidence>
<dbReference type="Gene3D" id="3.30.40.10">
    <property type="entry name" value="Zinc/RING finger domain, C3HC4 (zinc finger)"/>
    <property type="match status" value="1"/>
</dbReference>
<evidence type="ECO:0000256" key="1">
    <source>
        <dbReference type="ARBA" id="ARBA00022723"/>
    </source>
</evidence>
<keyword evidence="1" id="KW-0479">Metal-binding</keyword>
<dbReference type="GO" id="GO:0008270">
    <property type="term" value="F:zinc ion binding"/>
    <property type="evidence" value="ECO:0007669"/>
    <property type="project" value="UniProtKB-KW"/>
</dbReference>
<dbReference type="GO" id="GO:0003682">
    <property type="term" value="F:chromatin binding"/>
    <property type="evidence" value="ECO:0007669"/>
    <property type="project" value="TreeGrafter"/>
</dbReference>
<evidence type="ECO:0000256" key="7">
    <source>
        <dbReference type="SAM" id="Phobius"/>
    </source>
</evidence>
<protein>
    <recommendedName>
        <fullName evidence="8">PHD-type domain-containing protein</fullName>
    </recommendedName>
</protein>
<dbReference type="PANTHER" id="PTHR24102">
    <property type="entry name" value="PHD FINGER PROTEIN"/>
    <property type="match status" value="1"/>
</dbReference>
<dbReference type="GO" id="GO:0000118">
    <property type="term" value="C:histone deacetylase complex"/>
    <property type="evidence" value="ECO:0007669"/>
    <property type="project" value="TreeGrafter"/>
</dbReference>
<keyword evidence="7" id="KW-0812">Transmembrane</keyword>
<organism evidence="9 10">
    <name type="scientific">Electrophorus voltai</name>
    <dbReference type="NCBI Taxonomy" id="2609070"/>
    <lineage>
        <taxon>Eukaryota</taxon>
        <taxon>Metazoa</taxon>
        <taxon>Chordata</taxon>
        <taxon>Craniata</taxon>
        <taxon>Vertebrata</taxon>
        <taxon>Euteleostomi</taxon>
        <taxon>Actinopterygii</taxon>
        <taxon>Neopterygii</taxon>
        <taxon>Teleostei</taxon>
        <taxon>Ostariophysi</taxon>
        <taxon>Gymnotiformes</taxon>
        <taxon>Gymnotoidei</taxon>
        <taxon>Gymnotidae</taxon>
        <taxon>Electrophorus</taxon>
    </lineage>
</organism>
<feature type="compositionally biased region" description="Polar residues" evidence="6">
    <location>
        <begin position="468"/>
        <end position="503"/>
    </location>
</feature>
<dbReference type="InterPro" id="IPR019787">
    <property type="entry name" value="Znf_PHD-finger"/>
</dbReference>
<feature type="transmembrane region" description="Helical" evidence="7">
    <location>
        <begin position="120"/>
        <end position="140"/>
    </location>
</feature>
<name>A0AAD8ZP85_9TELE</name>
<feature type="region of interest" description="Disordered" evidence="6">
    <location>
        <begin position="462"/>
        <end position="552"/>
    </location>
</feature>
<dbReference type="PANTHER" id="PTHR24102:SF6">
    <property type="entry name" value="PHD FINGER PROTEIN 21A"/>
    <property type="match status" value="1"/>
</dbReference>
<feature type="region of interest" description="Disordered" evidence="6">
    <location>
        <begin position="624"/>
        <end position="683"/>
    </location>
</feature>
<keyword evidence="5" id="KW-0175">Coiled coil</keyword>
<sequence length="1018" mass="109691">MPKYVCVCHTLICRLLYQFQAPPPSYQFKAPPTLCHFQTPPPPRQFQAPPTPYQLDGVQDSRRCEGVCNCRLIKKNESAFCIWLWEPDQHYAVLHDCPARVLGENERATERKSNLCRKTCGGGVAAMLCNSAAFLMLLWIHSIPVGAVFFNTIEQSLCSLCIHGFAEMVFSPQKKVVEQLRRDLLVKQESSEIRLQTQTQLPLQADGKTTTLVSSQSQTSLPPTHLSTPQNLVSVTPVISTKTLPLMLRAATPTTPIAMMPTPTIAMVTTLTNTPLPSLPNSDPQNLPVSLQTSCKPANQGMEPVRIVPKNTIVVQTATQPIKVPQFVPPTRQTARPASLPQQVMPKPPAPVTPAVLQPVLTSPQPLQQPVYLTAKLSSTLLPSSGPVHQLHIFSPQPGPAGTQDCPPNPQACLSNTQPGAVVIQPNAGVTQPGPVITQTAMTLSTNISQFSVSSVQHSSSQLPSIHISAQTSKPQPSPASTSTETPHSAQSSDPCPDTSTLSAVGRVEPKTAASSLAALQTPASTSTVPATPTEANTHGPAQSPEPKRQDNPLKLAFMVSLGLVTHDYLEEIQSKRQERKRRTTANPVYSGAVFEPERKKSTVSYLNSANQGCRKRGEYVCRPPKHSSAVERGTSPMNPTSCHAAAGVPQQPSAGSPHPPALPLTPSSHPLPFSPRGSPSSVGDGDIHDDFCMVCRRSGQLLMCDTCSRVYHLDCLAPALRTVPRGMWICPSCQDQISKKEEAIDWPGPLAIVHSYISYKAEREQEKQKLEKWSSELRQEREELELRVKQLSDSITICRESRNGVLSRQKEMEASIEKVKGLVRLIRGIQLPCLPLAELPPAIMANGDLDRAATQQPGASSEVNQHPNVKCSLKDSTSVSRLLIVSGTSGNLGESVNLSGCLKDTGAVHTHSSASSPEPAVDATDGKSTSGSHQGSVTNNCAPLSNSHIKSTVVTSSNGALETEEDGHEESINKNNTNDINKNNADINKNIIRDLQGSPEPPLPAVMSLAEVIQGVE</sequence>
<evidence type="ECO:0000256" key="4">
    <source>
        <dbReference type="PROSITE-ProRule" id="PRU00146"/>
    </source>
</evidence>